<organism evidence="9 10">
    <name type="scientific">Tuber magnatum</name>
    <name type="common">white Piedmont truffle</name>
    <dbReference type="NCBI Taxonomy" id="42249"/>
    <lineage>
        <taxon>Eukaryota</taxon>
        <taxon>Fungi</taxon>
        <taxon>Dikarya</taxon>
        <taxon>Ascomycota</taxon>
        <taxon>Pezizomycotina</taxon>
        <taxon>Pezizomycetes</taxon>
        <taxon>Pezizales</taxon>
        <taxon>Tuberaceae</taxon>
        <taxon>Tuber</taxon>
    </lineage>
</organism>
<feature type="transmembrane region" description="Helical" evidence="8">
    <location>
        <begin position="117"/>
        <end position="134"/>
    </location>
</feature>
<feature type="transmembrane region" description="Helical" evidence="8">
    <location>
        <begin position="20"/>
        <end position="37"/>
    </location>
</feature>
<accession>A0A317SUI9</accession>
<evidence type="ECO:0000256" key="6">
    <source>
        <dbReference type="ARBA" id="ARBA00023136"/>
    </source>
</evidence>
<dbReference type="InterPro" id="IPR008506">
    <property type="entry name" value="SND2/TMEM208"/>
</dbReference>
<comment type="caution">
    <text evidence="9">The sequence shown here is derived from an EMBL/GenBank/DDBJ whole genome shotgun (WGS) entry which is preliminary data.</text>
</comment>
<dbReference type="EMBL" id="PYWC01000022">
    <property type="protein sequence ID" value="PWW77460.1"/>
    <property type="molecule type" value="Genomic_DNA"/>
</dbReference>
<keyword evidence="4" id="KW-0256">Endoplasmic reticulum</keyword>
<evidence type="ECO:0008006" key="11">
    <source>
        <dbReference type="Google" id="ProtNLM"/>
    </source>
</evidence>
<dbReference type="GO" id="GO:0005789">
    <property type="term" value="C:endoplasmic reticulum membrane"/>
    <property type="evidence" value="ECO:0007669"/>
    <property type="project" value="UniProtKB-SubCell"/>
</dbReference>
<dbReference type="STRING" id="42249.A0A317SUI9"/>
<keyword evidence="3 8" id="KW-0812">Transmembrane</keyword>
<evidence type="ECO:0000313" key="10">
    <source>
        <dbReference type="Proteomes" id="UP000246991"/>
    </source>
</evidence>
<evidence type="ECO:0000256" key="1">
    <source>
        <dbReference type="ARBA" id="ARBA00004477"/>
    </source>
</evidence>
<dbReference type="Proteomes" id="UP000246991">
    <property type="component" value="Unassembled WGS sequence"/>
</dbReference>
<feature type="region of interest" description="Disordered" evidence="7">
    <location>
        <begin position="150"/>
        <end position="177"/>
    </location>
</feature>
<evidence type="ECO:0000256" key="7">
    <source>
        <dbReference type="SAM" id="MobiDB-lite"/>
    </source>
</evidence>
<evidence type="ECO:0000256" key="3">
    <source>
        <dbReference type="ARBA" id="ARBA00022692"/>
    </source>
</evidence>
<dbReference type="PANTHER" id="PTHR13505">
    <property type="entry name" value="TRANSMEMBRANE PROTEIN 208"/>
    <property type="match status" value="1"/>
</dbReference>
<proteinExistence type="inferred from homology"/>
<dbReference type="AlphaFoldDB" id="A0A317SUI9"/>
<dbReference type="OrthoDB" id="10012212at2759"/>
<evidence type="ECO:0000256" key="2">
    <source>
        <dbReference type="ARBA" id="ARBA00009950"/>
    </source>
</evidence>
<dbReference type="GO" id="GO:0005773">
    <property type="term" value="C:vacuole"/>
    <property type="evidence" value="ECO:0007669"/>
    <property type="project" value="GOC"/>
</dbReference>
<comment type="subcellular location">
    <subcellularLocation>
        <location evidence="1">Endoplasmic reticulum membrane</location>
        <topology evidence="1">Multi-pass membrane protein</topology>
    </subcellularLocation>
</comment>
<evidence type="ECO:0000256" key="5">
    <source>
        <dbReference type="ARBA" id="ARBA00022989"/>
    </source>
</evidence>
<name>A0A317SUI9_9PEZI</name>
<keyword evidence="6 8" id="KW-0472">Membrane</keyword>
<comment type="similarity">
    <text evidence="2">Belongs to the TMEM208 family.</text>
</comment>
<evidence type="ECO:0000313" key="9">
    <source>
        <dbReference type="EMBL" id="PWW77460.1"/>
    </source>
</evidence>
<protein>
    <recommendedName>
        <fullName evidence="11">DUF788-domain-containing protein</fullName>
    </recommendedName>
</protein>
<dbReference type="PANTHER" id="PTHR13505:SF7">
    <property type="entry name" value="TRANSMEMBRANE PROTEIN 208"/>
    <property type="match status" value="1"/>
</dbReference>
<dbReference type="GO" id="GO:0006624">
    <property type="term" value="P:vacuolar protein processing"/>
    <property type="evidence" value="ECO:0007669"/>
    <property type="project" value="TreeGrafter"/>
</dbReference>
<gene>
    <name evidence="9" type="ORF">C7212DRAFT_351001</name>
</gene>
<keyword evidence="10" id="KW-1185">Reference proteome</keyword>
<sequence length="177" mass="19518">MANKAAKQLARANTATLNRTHLTTLALHTLFILYHLLYRSGSWSKYVILSLPSLVIEVYLERLGRPKYVSGGNGGSLVLVSAGEDMEAKGVTEYMWDIVYVTWGVLGLVGVAGEWGWWVWAIVPMYAVYLAVGMHRGMNGMMMPGMSPPATAAAPEGLQSNRQRKAEKRGGQKVRYN</sequence>
<keyword evidence="5 8" id="KW-1133">Transmembrane helix</keyword>
<dbReference type="Pfam" id="PF05620">
    <property type="entry name" value="TMEM208_SND2"/>
    <property type="match status" value="1"/>
</dbReference>
<evidence type="ECO:0000256" key="4">
    <source>
        <dbReference type="ARBA" id="ARBA00022824"/>
    </source>
</evidence>
<evidence type="ECO:0000256" key="8">
    <source>
        <dbReference type="SAM" id="Phobius"/>
    </source>
</evidence>
<reference evidence="9 10" key="1">
    <citation type="submission" date="2018-03" db="EMBL/GenBank/DDBJ databases">
        <title>Genomes of Pezizomycetes fungi and the evolution of truffles.</title>
        <authorList>
            <person name="Murat C."/>
            <person name="Payen T."/>
            <person name="Noel B."/>
            <person name="Kuo A."/>
            <person name="Martin F.M."/>
        </authorList>
    </citation>
    <scope>NUCLEOTIDE SEQUENCE [LARGE SCALE GENOMIC DNA]</scope>
    <source>
        <strain evidence="9">091103-1</strain>
    </source>
</reference>